<evidence type="ECO:0000256" key="5">
    <source>
        <dbReference type="ARBA" id="ARBA00022737"/>
    </source>
</evidence>
<dbReference type="GO" id="GO:0043165">
    <property type="term" value="P:Gram-negative-bacterium-type cell outer membrane assembly"/>
    <property type="evidence" value="ECO:0007669"/>
    <property type="project" value="UniProtKB-UniRule"/>
</dbReference>
<dbReference type="InterPro" id="IPR010827">
    <property type="entry name" value="BamA/TamA_POTRA"/>
</dbReference>
<accession>A0A1Y5RCL8</accession>
<keyword evidence="7 8" id="KW-0998">Cell outer membrane</keyword>
<dbReference type="HAMAP" id="MF_01430">
    <property type="entry name" value="OM_assembly_BamA"/>
    <property type="match status" value="1"/>
</dbReference>
<dbReference type="PANTHER" id="PTHR12815">
    <property type="entry name" value="SORTING AND ASSEMBLY MACHINERY SAMM50 PROTEIN FAMILY MEMBER"/>
    <property type="match status" value="1"/>
</dbReference>
<evidence type="ECO:0000256" key="8">
    <source>
        <dbReference type="HAMAP-Rule" id="MF_01430"/>
    </source>
</evidence>
<dbReference type="EMBL" id="FWFV01000001">
    <property type="protein sequence ID" value="SLN11569.1"/>
    <property type="molecule type" value="Genomic_DNA"/>
</dbReference>
<feature type="domain" description="POTRA" evidence="10">
    <location>
        <begin position="43"/>
        <end position="110"/>
    </location>
</feature>
<evidence type="ECO:0000313" key="12">
    <source>
        <dbReference type="Proteomes" id="UP000193870"/>
    </source>
</evidence>
<dbReference type="OrthoDB" id="9803054at2"/>
<dbReference type="InterPro" id="IPR000184">
    <property type="entry name" value="Bac_surfAg_D15"/>
</dbReference>
<dbReference type="NCBIfam" id="TIGR03303">
    <property type="entry name" value="OM_YaeT"/>
    <property type="match status" value="1"/>
</dbReference>
<dbReference type="Gene3D" id="2.40.160.50">
    <property type="entry name" value="membrane protein fhac: a member of the omp85/tpsb transporter family"/>
    <property type="match status" value="1"/>
</dbReference>
<evidence type="ECO:0000256" key="3">
    <source>
        <dbReference type="ARBA" id="ARBA00022692"/>
    </source>
</evidence>
<organism evidence="11 12">
    <name type="scientific">Palleronia marisminoris</name>
    <dbReference type="NCBI Taxonomy" id="315423"/>
    <lineage>
        <taxon>Bacteria</taxon>
        <taxon>Pseudomonadati</taxon>
        <taxon>Pseudomonadota</taxon>
        <taxon>Alphaproteobacteria</taxon>
        <taxon>Rhodobacterales</taxon>
        <taxon>Roseobacteraceae</taxon>
        <taxon>Palleronia</taxon>
    </lineage>
</organism>
<dbReference type="Pfam" id="PF01103">
    <property type="entry name" value="Omp85"/>
    <property type="match status" value="1"/>
</dbReference>
<evidence type="ECO:0000259" key="10">
    <source>
        <dbReference type="PROSITE" id="PS51779"/>
    </source>
</evidence>
<dbReference type="InterPro" id="IPR023707">
    <property type="entry name" value="OM_assembly_BamA"/>
</dbReference>
<dbReference type="PIRSF" id="PIRSF006076">
    <property type="entry name" value="OM_assembly_OMP85"/>
    <property type="match status" value="1"/>
</dbReference>
<evidence type="ECO:0000256" key="2">
    <source>
        <dbReference type="ARBA" id="ARBA00022452"/>
    </source>
</evidence>
<dbReference type="InterPro" id="IPR034746">
    <property type="entry name" value="POTRA"/>
</dbReference>
<feature type="domain" description="POTRA" evidence="10">
    <location>
        <begin position="111"/>
        <end position="188"/>
    </location>
</feature>
<dbReference type="AlphaFoldDB" id="A0A1Y5RCL8"/>
<feature type="signal peptide" evidence="8">
    <location>
        <begin position="1"/>
        <end position="33"/>
    </location>
</feature>
<evidence type="ECO:0000256" key="1">
    <source>
        <dbReference type="ARBA" id="ARBA00004370"/>
    </source>
</evidence>
<dbReference type="Pfam" id="PF07244">
    <property type="entry name" value="POTRA"/>
    <property type="match status" value="4"/>
</dbReference>
<dbReference type="RefSeq" id="WP_085852173.1">
    <property type="nucleotide sequence ID" value="NZ_FOPF01000001.1"/>
</dbReference>
<evidence type="ECO:0000313" key="11">
    <source>
        <dbReference type="EMBL" id="SLN11569.1"/>
    </source>
</evidence>
<keyword evidence="4 8" id="KW-0732">Signal</keyword>
<evidence type="ECO:0000256" key="4">
    <source>
        <dbReference type="ARBA" id="ARBA00022729"/>
    </source>
</evidence>
<comment type="similarity">
    <text evidence="8">Belongs to the BamA family.</text>
</comment>
<name>A0A1Y5RCL8_9RHOB</name>
<reference evidence="11 12" key="1">
    <citation type="submission" date="2017-03" db="EMBL/GenBank/DDBJ databases">
        <authorList>
            <person name="Afonso C.L."/>
            <person name="Miller P.J."/>
            <person name="Scott M.A."/>
            <person name="Spackman E."/>
            <person name="Goraichik I."/>
            <person name="Dimitrov K.M."/>
            <person name="Suarez D.L."/>
            <person name="Swayne D.E."/>
        </authorList>
    </citation>
    <scope>NUCLEOTIDE SEQUENCE [LARGE SCALE GENOMIC DNA]</scope>
    <source>
        <strain evidence="11 12">CECT 7066</strain>
    </source>
</reference>
<feature type="domain" description="POTRA" evidence="10">
    <location>
        <begin position="364"/>
        <end position="437"/>
    </location>
</feature>
<gene>
    <name evidence="8 11" type="primary">bamA</name>
    <name evidence="11" type="ORF">PAM7066_00111</name>
</gene>
<dbReference type="GO" id="GO:0051205">
    <property type="term" value="P:protein insertion into membrane"/>
    <property type="evidence" value="ECO:0007669"/>
    <property type="project" value="UniProtKB-UniRule"/>
</dbReference>
<proteinExistence type="inferred from homology"/>
<comment type="subunit">
    <text evidence="8">Part of the Bam complex.</text>
</comment>
<evidence type="ECO:0000256" key="7">
    <source>
        <dbReference type="ARBA" id="ARBA00023237"/>
    </source>
</evidence>
<keyword evidence="6 8" id="KW-0472">Membrane</keyword>
<evidence type="ECO:0000256" key="9">
    <source>
        <dbReference type="NCBIfam" id="TIGR03303"/>
    </source>
</evidence>
<feature type="chain" id="PRO_5011014421" description="Outer membrane protein assembly factor BamA" evidence="8">
    <location>
        <begin position="34"/>
        <end position="777"/>
    </location>
</feature>
<dbReference type="Proteomes" id="UP000193870">
    <property type="component" value="Unassembled WGS sequence"/>
</dbReference>
<sequence precursor="true">MIETKGRAARTALLASALQGAVLAGFSAGAVVAATSAAVAQSYQFSDIQVVGNQRVDTATVVNTLAIPQGRALSAGELNAAYQRLAGAGIFETVSITPQGGTLLVEVAEYPTVSRISFEGNSQLDNDELTALIGSVPNRVYNPSRAEEDARAIAAAYEARGRLAASVTPRIIRRANNRVDLVFEIAEGGIVEIERISFVGNQAYSDRRLRRALATKQAGFLRQIIQRDTFVAERVGFDQQLLRDFYLSRGYIDFTINDVSNEFSRDRDAFFVQYNITEGQSWDFGQVTTSTTVPGLNAAEYTDLVGIRAGQTYTPAAIDAATERLEEAASRRGMTFVRATPQITRNPQTLELNVNFLLERGPRVFVERIDIEGNQTTLDRVIRRQFRTVEGDPFNPREIRAAAERIRALGYFSDVQAEGREGSSPDQVVIDVDVVEQPTGSLSLGGSYSTDSGFGVSFGFTERNFLGRGQTLAFDVTTGTNANSAQFSFVEPYFLGRDLRAGFEVFYSETDYDEADYNTRSVGFSPSVTFPTSENGRLQVRYRLAEDSLEDVGDDISPIIAADEGSSISSALGYTYSYDTRRSGIDPNTGIVLRFGQDLAGLGGDVNYVKSVAFGGYQTTAFSEEVNIRAVVEGGNITAFGDSDSVRLTDRFFLSTSQLRGFEPLGVGPRDLVTDDALGGNNYAVARVEADFPLGLPEEYGIRGGVFLDAGSVWGLDNTEGADGETVDDSAILRSSVGVSLFWDTPFGPLRFNFAEALAAEDYDNTRTFNVSLSSTF</sequence>
<dbReference type="STRING" id="315423.SAMN04488020_101109"/>
<dbReference type="GO" id="GO:0009279">
    <property type="term" value="C:cell outer membrane"/>
    <property type="evidence" value="ECO:0007669"/>
    <property type="project" value="UniProtKB-SubCell"/>
</dbReference>
<dbReference type="PANTHER" id="PTHR12815:SF23">
    <property type="entry name" value="OUTER MEMBRANE PROTEIN ASSEMBLY FACTOR BAMA"/>
    <property type="match status" value="1"/>
</dbReference>
<protein>
    <recommendedName>
        <fullName evidence="8 9">Outer membrane protein assembly factor BamA</fullName>
    </recommendedName>
</protein>
<dbReference type="Gene3D" id="3.10.20.310">
    <property type="entry name" value="membrane protein fhac"/>
    <property type="match status" value="4"/>
</dbReference>
<keyword evidence="2 8" id="KW-1134">Transmembrane beta strand</keyword>
<keyword evidence="12" id="KW-1185">Reference proteome</keyword>
<comment type="subcellular location">
    <subcellularLocation>
        <location evidence="8">Cell outer membrane</location>
    </subcellularLocation>
    <subcellularLocation>
        <location evidence="1">Membrane</location>
    </subcellularLocation>
</comment>
<keyword evidence="5 8" id="KW-0677">Repeat</keyword>
<dbReference type="InterPro" id="IPR039910">
    <property type="entry name" value="D15-like"/>
</dbReference>
<dbReference type="PROSITE" id="PS51779">
    <property type="entry name" value="POTRA"/>
    <property type="match status" value="3"/>
</dbReference>
<keyword evidence="3 8" id="KW-0812">Transmembrane</keyword>
<evidence type="ECO:0000256" key="6">
    <source>
        <dbReference type="ARBA" id="ARBA00023136"/>
    </source>
</evidence>
<comment type="function">
    <text evidence="8">Part of the outer membrane protein assembly complex, which is involved in assembly and insertion of beta-barrel proteins into the outer membrane.</text>
</comment>